<keyword evidence="2" id="KW-1185">Reference proteome</keyword>
<organism evidence="1 2">
    <name type="scientific">Methylacidimicrobium tartarophylax</name>
    <dbReference type="NCBI Taxonomy" id="1041768"/>
    <lineage>
        <taxon>Bacteria</taxon>
        <taxon>Pseudomonadati</taxon>
        <taxon>Verrucomicrobiota</taxon>
        <taxon>Methylacidimicrobium</taxon>
    </lineage>
</organism>
<dbReference type="OrthoDB" id="187996at2"/>
<evidence type="ECO:0000313" key="2">
    <source>
        <dbReference type="Proteomes" id="UP000334923"/>
    </source>
</evidence>
<accession>A0A5E6M733</accession>
<sequence length="255" mass="30036">MSTVTLLSRRLRASRHRLFAPVALVLFLAAFALSPPARAQELPIQIVWVRQYYTLFLAKSRSGGGPLQPYVRCLVYLQFRNWGPPQRVPMGHGERPDYPNIRFRVWRNQVPIPFQRHVIPRLGAQDLYEVNFAAGESVRVTYDYVEQVLSHNPEEKVDVFEDTWGFEGYRPPLEDWWIVVELGKMYTQYQASPGFGQSPATPALPYQTFFNRIFRVSPHGYQSRGTEIWWRFQDVGEERMHSFPKLRVEWQAWYR</sequence>
<dbReference type="AlphaFoldDB" id="A0A5E6M733"/>
<name>A0A5E6M733_9BACT</name>
<gene>
    <name evidence="1" type="ORF">MAMT_00424</name>
</gene>
<proteinExistence type="predicted"/>
<evidence type="ECO:0000313" key="1">
    <source>
        <dbReference type="EMBL" id="VVM05030.1"/>
    </source>
</evidence>
<reference evidence="1 2" key="1">
    <citation type="submission" date="2019-09" db="EMBL/GenBank/DDBJ databases">
        <authorList>
            <person name="Cremers G."/>
        </authorList>
    </citation>
    <scope>NUCLEOTIDE SEQUENCE [LARGE SCALE GENOMIC DNA]</scope>
    <source>
        <strain evidence="1">4A</strain>
    </source>
</reference>
<dbReference type="RefSeq" id="WP_142659286.1">
    <property type="nucleotide sequence ID" value="NZ_CABFVA020000014.1"/>
</dbReference>
<protein>
    <submittedName>
        <fullName evidence="1">Uncharacterized protein</fullName>
    </submittedName>
</protein>
<dbReference type="EMBL" id="CABFVA020000014">
    <property type="protein sequence ID" value="VVM05030.1"/>
    <property type="molecule type" value="Genomic_DNA"/>
</dbReference>
<dbReference type="Proteomes" id="UP000334923">
    <property type="component" value="Unassembled WGS sequence"/>
</dbReference>